<dbReference type="Pfam" id="PF14278">
    <property type="entry name" value="TetR_C_8"/>
    <property type="match status" value="1"/>
</dbReference>
<dbReference type="SUPFAM" id="SSF46689">
    <property type="entry name" value="Homeodomain-like"/>
    <property type="match status" value="1"/>
</dbReference>
<dbReference type="Gene3D" id="1.10.357.10">
    <property type="entry name" value="Tetracycline Repressor, domain 2"/>
    <property type="match status" value="1"/>
</dbReference>
<dbReference type="Pfam" id="PF00440">
    <property type="entry name" value="TetR_N"/>
    <property type="match status" value="1"/>
</dbReference>
<reference evidence="4 5" key="1">
    <citation type="submission" date="2020-01" db="EMBL/GenBank/DDBJ databases">
        <title>Paenibacillus sp. nov., isolated from tomato rhizosphere.</title>
        <authorList>
            <person name="Weon H.-Y."/>
            <person name="Lee S.A."/>
        </authorList>
    </citation>
    <scope>NUCLEOTIDE SEQUENCE [LARGE SCALE GENOMIC DNA]</scope>
    <source>
        <strain evidence="4 5">12200R-189</strain>
    </source>
</reference>
<dbReference type="InterPro" id="IPR001647">
    <property type="entry name" value="HTH_TetR"/>
</dbReference>
<name>A0A6C0FWL4_9BACL</name>
<dbReference type="PANTHER" id="PTHR43479">
    <property type="entry name" value="ACREF/ENVCD OPERON REPRESSOR-RELATED"/>
    <property type="match status" value="1"/>
</dbReference>
<dbReference type="KEGG" id="plyc:GXP70_00350"/>
<dbReference type="AlphaFoldDB" id="A0A6C0FWL4"/>
<dbReference type="RefSeq" id="WP_162354655.1">
    <property type="nucleotide sequence ID" value="NZ_CP048209.1"/>
</dbReference>
<evidence type="ECO:0000256" key="1">
    <source>
        <dbReference type="ARBA" id="ARBA00023125"/>
    </source>
</evidence>
<proteinExistence type="predicted"/>
<gene>
    <name evidence="4" type="ORF">GXP70_00350</name>
</gene>
<evidence type="ECO:0000313" key="5">
    <source>
        <dbReference type="Proteomes" id="UP000476064"/>
    </source>
</evidence>
<evidence type="ECO:0000313" key="4">
    <source>
        <dbReference type="EMBL" id="QHT58580.1"/>
    </source>
</evidence>
<dbReference type="Proteomes" id="UP000476064">
    <property type="component" value="Chromosome"/>
</dbReference>
<keyword evidence="1 2" id="KW-0238">DNA-binding</keyword>
<dbReference type="InterPro" id="IPR009057">
    <property type="entry name" value="Homeodomain-like_sf"/>
</dbReference>
<dbReference type="InterPro" id="IPR050624">
    <property type="entry name" value="HTH-type_Tx_Regulator"/>
</dbReference>
<feature type="DNA-binding region" description="H-T-H motif" evidence="2">
    <location>
        <begin position="33"/>
        <end position="52"/>
    </location>
</feature>
<dbReference type="GO" id="GO:0003677">
    <property type="term" value="F:DNA binding"/>
    <property type="evidence" value="ECO:0007669"/>
    <property type="project" value="UniProtKB-UniRule"/>
</dbReference>
<feature type="domain" description="HTH tetR-type" evidence="3">
    <location>
        <begin position="10"/>
        <end position="70"/>
    </location>
</feature>
<dbReference type="PANTHER" id="PTHR43479:SF7">
    <property type="entry name" value="TETR-FAMILY TRANSCRIPTIONAL REGULATOR"/>
    <property type="match status" value="1"/>
</dbReference>
<evidence type="ECO:0000259" key="3">
    <source>
        <dbReference type="PROSITE" id="PS50977"/>
    </source>
</evidence>
<accession>A0A6C0FWL4</accession>
<keyword evidence="5" id="KW-1185">Reference proteome</keyword>
<organism evidence="4 5">
    <name type="scientific">Paenibacillus lycopersici</name>
    <dbReference type="NCBI Taxonomy" id="2704462"/>
    <lineage>
        <taxon>Bacteria</taxon>
        <taxon>Bacillati</taxon>
        <taxon>Bacillota</taxon>
        <taxon>Bacilli</taxon>
        <taxon>Bacillales</taxon>
        <taxon>Paenibacillaceae</taxon>
        <taxon>Paenibacillus</taxon>
    </lineage>
</organism>
<dbReference type="PROSITE" id="PS50977">
    <property type="entry name" value="HTH_TETR_2"/>
    <property type="match status" value="1"/>
</dbReference>
<sequence length="210" mass="24160">MAPKIDRRQLRTKRLLRNAMLELIEENGVQGLTVTDIANRADVNRGTFYLHYQDAPDMLQKVQDEVFASVLKAMREIDVVEMMRFSERGEPYPKIIALLEEFSREAYFFRLMIGPHGNSSYIVKFRRVMQEHIAARLAQRQPSDDNMLVPRDYLITFIASANMGIISYWIESGMQQTPREIAVIIMKLVQHGSLAATGLRNRQVTGENQA</sequence>
<protein>
    <submittedName>
        <fullName evidence="4">TetR/AcrR family transcriptional regulator</fullName>
    </submittedName>
</protein>
<evidence type="ECO:0000256" key="2">
    <source>
        <dbReference type="PROSITE-ProRule" id="PRU00335"/>
    </source>
</evidence>
<dbReference type="InterPro" id="IPR039532">
    <property type="entry name" value="TetR_C_Firmicutes"/>
</dbReference>
<dbReference type="EMBL" id="CP048209">
    <property type="protein sequence ID" value="QHT58580.1"/>
    <property type="molecule type" value="Genomic_DNA"/>
</dbReference>